<dbReference type="AlphaFoldDB" id="A0A0A9BA01"/>
<accession>A0A0A9BA01</accession>
<feature type="region of interest" description="Disordered" evidence="1">
    <location>
        <begin position="262"/>
        <end position="327"/>
    </location>
</feature>
<proteinExistence type="predicted"/>
<reference evidence="2" key="2">
    <citation type="journal article" date="2015" name="Data Brief">
        <title>Shoot transcriptome of the giant reed, Arundo donax.</title>
        <authorList>
            <person name="Barrero R.A."/>
            <person name="Guerrero F.D."/>
            <person name="Moolhuijzen P."/>
            <person name="Goolsby J.A."/>
            <person name="Tidwell J."/>
            <person name="Bellgard S.E."/>
            <person name="Bellgard M.I."/>
        </authorList>
    </citation>
    <scope>NUCLEOTIDE SEQUENCE</scope>
    <source>
        <tissue evidence="2">Shoot tissue taken approximately 20 cm above the soil surface</tissue>
    </source>
</reference>
<feature type="compositionally biased region" description="Basic and acidic residues" evidence="1">
    <location>
        <begin position="16"/>
        <end position="25"/>
    </location>
</feature>
<dbReference type="EMBL" id="GBRH01237764">
    <property type="protein sequence ID" value="JAD60131.1"/>
    <property type="molecule type" value="Transcribed_RNA"/>
</dbReference>
<sequence>MADHTHDRRRPRRAHLLLEDGHARDSQVYGAGGARLGEGDQRHRPRSRRPRPHSHHRGGGRRLPPPHDSSGTVQAHDSGVVPRPSLAPLPPAARARSLRVRVGVVLARHPLLQQHAVPVPNLPSLVPAGEPRERVPGSVQRGQVPGHHRRRVHHPGLLRRRAPHRPCRPPAAPDGRVPPHGRLPPRARGAVRPLLARPRHGRLVHRALRAHLLRRKPRAQHHHLHPAGRALPGAAPVHVPRDLRRGGEARRARWRRRVPLGVAGTGRRGGAVRVQARHRHDVRAGDPRRDQPAGARRHVRVHAGDDEAVAGGERERGGAEPGRPRRR</sequence>
<protein>
    <submittedName>
        <fullName evidence="2">Uncharacterized protein</fullName>
    </submittedName>
</protein>
<evidence type="ECO:0000313" key="2">
    <source>
        <dbReference type="EMBL" id="JAD60131.1"/>
    </source>
</evidence>
<feature type="compositionally biased region" description="Basic and acidic residues" evidence="1">
    <location>
        <begin position="282"/>
        <end position="291"/>
    </location>
</feature>
<feature type="region of interest" description="Disordered" evidence="1">
    <location>
        <begin position="128"/>
        <end position="187"/>
    </location>
</feature>
<feature type="compositionally biased region" description="Basic residues" evidence="1">
    <location>
        <begin position="146"/>
        <end position="167"/>
    </location>
</feature>
<name>A0A0A9BA01_ARUDO</name>
<reference evidence="2" key="1">
    <citation type="submission" date="2014-09" db="EMBL/GenBank/DDBJ databases">
        <authorList>
            <person name="Magalhaes I.L.F."/>
            <person name="Oliveira U."/>
            <person name="Santos F.R."/>
            <person name="Vidigal T.H.D.A."/>
            <person name="Brescovit A.D."/>
            <person name="Santos A.J."/>
        </authorList>
    </citation>
    <scope>NUCLEOTIDE SEQUENCE</scope>
    <source>
        <tissue evidence="2">Shoot tissue taken approximately 20 cm above the soil surface</tissue>
    </source>
</reference>
<organism evidence="2">
    <name type="scientific">Arundo donax</name>
    <name type="common">Giant reed</name>
    <name type="synonym">Donax arundinaceus</name>
    <dbReference type="NCBI Taxonomy" id="35708"/>
    <lineage>
        <taxon>Eukaryota</taxon>
        <taxon>Viridiplantae</taxon>
        <taxon>Streptophyta</taxon>
        <taxon>Embryophyta</taxon>
        <taxon>Tracheophyta</taxon>
        <taxon>Spermatophyta</taxon>
        <taxon>Magnoliopsida</taxon>
        <taxon>Liliopsida</taxon>
        <taxon>Poales</taxon>
        <taxon>Poaceae</taxon>
        <taxon>PACMAD clade</taxon>
        <taxon>Arundinoideae</taxon>
        <taxon>Arundineae</taxon>
        <taxon>Arundo</taxon>
    </lineage>
</organism>
<evidence type="ECO:0000256" key="1">
    <source>
        <dbReference type="SAM" id="MobiDB-lite"/>
    </source>
</evidence>
<feature type="compositionally biased region" description="Basic residues" evidence="1">
    <location>
        <begin position="43"/>
        <end position="60"/>
    </location>
</feature>
<feature type="region of interest" description="Disordered" evidence="1">
    <location>
        <begin position="1"/>
        <end position="90"/>
    </location>
</feature>